<proteinExistence type="predicted"/>
<reference evidence="1 2" key="1">
    <citation type="submission" date="2024-02" db="EMBL/GenBank/DDBJ databases">
        <title>Bacteria isolated from the canopy kelp, Nereocystis luetkeana.</title>
        <authorList>
            <person name="Pfister C.A."/>
            <person name="Younker I.T."/>
            <person name="Light S.H."/>
        </authorList>
    </citation>
    <scope>NUCLEOTIDE SEQUENCE [LARGE SCALE GENOMIC DNA]</scope>
    <source>
        <strain evidence="1 2">TI.5.07</strain>
    </source>
</reference>
<name>A0ABU9GG02_COBMA</name>
<evidence type="ECO:0000313" key="1">
    <source>
        <dbReference type="EMBL" id="MEL0617395.1"/>
    </source>
</evidence>
<protein>
    <recommendedName>
        <fullName evidence="3">DUF4136 domain-containing protein</fullName>
    </recommendedName>
</protein>
<keyword evidence="2" id="KW-1185">Reference proteome</keyword>
<accession>A0ABU9GG02</accession>
<dbReference type="RefSeq" id="WP_289863320.1">
    <property type="nucleotide sequence ID" value="NZ_JAUOSQ010000012.1"/>
</dbReference>
<gene>
    <name evidence="1" type="ORF">V6243_11180</name>
</gene>
<comment type="caution">
    <text evidence="1">The sequence shown here is derived from an EMBL/GenBank/DDBJ whole genome shotgun (WGS) entry which is preliminary data.</text>
</comment>
<sequence>MFSRLSLAPSRTEASARTPQAGAVSRTGLLISGLLLLSGCSTLTSQDPLSAHDSEALPAACIFPRQGDADQWLRAAAEVVEARGYKVRESELSLGLVTGERKVDQPGLGAIEGPFGSRIGFSVGYGVAAGRGIGVGVGNDVYRDDPISFERISLVAPDERVRVIRDEQVINQGGYVIDARPQNLSESCQQIERQLEAALAGRDPREVR</sequence>
<dbReference type="EMBL" id="JBAKAP010000011">
    <property type="protein sequence ID" value="MEL0617395.1"/>
    <property type="molecule type" value="Genomic_DNA"/>
</dbReference>
<organism evidence="1 2">
    <name type="scientific">Cobetia marina</name>
    <name type="common">Deleya marina</name>
    <dbReference type="NCBI Taxonomy" id="28258"/>
    <lineage>
        <taxon>Bacteria</taxon>
        <taxon>Pseudomonadati</taxon>
        <taxon>Pseudomonadota</taxon>
        <taxon>Gammaproteobacteria</taxon>
        <taxon>Oceanospirillales</taxon>
        <taxon>Halomonadaceae</taxon>
        <taxon>Cobetia</taxon>
    </lineage>
</organism>
<dbReference type="Proteomes" id="UP001378242">
    <property type="component" value="Unassembled WGS sequence"/>
</dbReference>
<evidence type="ECO:0008006" key="3">
    <source>
        <dbReference type="Google" id="ProtNLM"/>
    </source>
</evidence>
<evidence type="ECO:0000313" key="2">
    <source>
        <dbReference type="Proteomes" id="UP001378242"/>
    </source>
</evidence>